<dbReference type="EMBL" id="WTVA01000001">
    <property type="protein sequence ID" value="MZR21166.1"/>
    <property type="molecule type" value="Genomic_DNA"/>
</dbReference>
<dbReference type="PANTHER" id="PTHR45266">
    <property type="entry name" value="OXALOACETATE DECARBOXYLASE ALPHA CHAIN"/>
    <property type="match status" value="1"/>
</dbReference>
<evidence type="ECO:0000313" key="3">
    <source>
        <dbReference type="EMBL" id="MZR21166.1"/>
    </source>
</evidence>
<evidence type="ECO:0000313" key="4">
    <source>
        <dbReference type="Proteomes" id="UP000445696"/>
    </source>
</evidence>
<comment type="caution">
    <text evidence="3">The sequence shown here is derived from an EMBL/GenBank/DDBJ whole genome shotgun (WGS) entry which is preliminary data.</text>
</comment>
<dbReference type="FunFam" id="2.40.50.100:FF:000003">
    <property type="entry name" value="Acetyl-CoA carboxylase biotin carboxyl carrier protein"/>
    <property type="match status" value="1"/>
</dbReference>
<keyword evidence="4" id="KW-1185">Reference proteome</keyword>
<name>A0A845MCX8_9PROT</name>
<dbReference type="Proteomes" id="UP000445696">
    <property type="component" value="Unassembled WGS sequence"/>
</dbReference>
<dbReference type="InterPro" id="IPR050709">
    <property type="entry name" value="Biotin_Carboxyl_Carrier/Decarb"/>
</dbReference>
<sequence>MTNVASEVIGSVWKVEMKVGDAVKTGDTIMILESMKMEIPVEAPVDGTLAELKVQPEESVDEDQVLCTIES</sequence>
<accession>A0A845MCX8</accession>
<dbReference type="InterPro" id="IPR000089">
    <property type="entry name" value="Biotin_lipoyl"/>
</dbReference>
<gene>
    <name evidence="3" type="ORF">GQF03_02350</name>
</gene>
<reference evidence="3 4" key="1">
    <citation type="journal article" date="2014" name="Int. J. Syst. Evol. Microbiol.">
        <title>Sneathiella chungangensis sp. nov., isolated from a marine sand, and emended description of the genus Sneathiella.</title>
        <authorList>
            <person name="Siamphan C."/>
            <person name="Kim H."/>
            <person name="Lee J.S."/>
            <person name="Kim W."/>
        </authorList>
    </citation>
    <scope>NUCLEOTIDE SEQUENCE [LARGE SCALE GENOMIC DNA]</scope>
    <source>
        <strain evidence="3 4">KCTC 32476</strain>
    </source>
</reference>
<protein>
    <submittedName>
        <fullName evidence="3">Biotin/lipoyl-binding protein</fullName>
    </submittedName>
</protein>
<dbReference type="InterPro" id="IPR011053">
    <property type="entry name" value="Single_hybrid_motif"/>
</dbReference>
<evidence type="ECO:0000256" key="1">
    <source>
        <dbReference type="ARBA" id="ARBA00023267"/>
    </source>
</evidence>
<dbReference type="PROSITE" id="PS50968">
    <property type="entry name" value="BIOTINYL_LIPOYL"/>
    <property type="match status" value="1"/>
</dbReference>
<dbReference type="OrthoDB" id="163546at2"/>
<dbReference type="SUPFAM" id="SSF51230">
    <property type="entry name" value="Single hybrid motif"/>
    <property type="match status" value="1"/>
</dbReference>
<dbReference type="Gene3D" id="2.40.50.100">
    <property type="match status" value="1"/>
</dbReference>
<evidence type="ECO:0000259" key="2">
    <source>
        <dbReference type="PROSITE" id="PS50968"/>
    </source>
</evidence>
<dbReference type="PANTHER" id="PTHR45266:SF3">
    <property type="entry name" value="OXALOACETATE DECARBOXYLASE ALPHA CHAIN"/>
    <property type="match status" value="1"/>
</dbReference>
<proteinExistence type="predicted"/>
<organism evidence="3 4">
    <name type="scientific">Sneathiella chungangensis</name>
    <dbReference type="NCBI Taxonomy" id="1418234"/>
    <lineage>
        <taxon>Bacteria</taxon>
        <taxon>Pseudomonadati</taxon>
        <taxon>Pseudomonadota</taxon>
        <taxon>Alphaproteobacteria</taxon>
        <taxon>Sneathiellales</taxon>
        <taxon>Sneathiellaceae</taxon>
        <taxon>Sneathiella</taxon>
    </lineage>
</organism>
<keyword evidence="1" id="KW-0092">Biotin</keyword>
<dbReference type="AlphaFoldDB" id="A0A845MCX8"/>
<dbReference type="Pfam" id="PF00364">
    <property type="entry name" value="Biotin_lipoyl"/>
    <property type="match status" value="1"/>
</dbReference>
<feature type="domain" description="Lipoyl-binding" evidence="2">
    <location>
        <begin position="1"/>
        <end position="70"/>
    </location>
</feature>
<dbReference type="CDD" id="cd06850">
    <property type="entry name" value="biotinyl_domain"/>
    <property type="match status" value="1"/>
</dbReference>